<keyword evidence="2" id="KW-1133">Transmembrane helix</keyword>
<feature type="compositionally biased region" description="Basic and acidic residues" evidence="1">
    <location>
        <begin position="63"/>
        <end position="111"/>
    </location>
</feature>
<dbReference type="RefSeq" id="WP_260218458.1">
    <property type="nucleotide sequence ID" value="NZ_JAJAGO010000006.1"/>
</dbReference>
<proteinExistence type="predicted"/>
<organism evidence="3 4">
    <name type="scientific">Streptomyces gossypii</name>
    <dbReference type="NCBI Taxonomy" id="2883101"/>
    <lineage>
        <taxon>Bacteria</taxon>
        <taxon>Bacillati</taxon>
        <taxon>Actinomycetota</taxon>
        <taxon>Actinomycetes</taxon>
        <taxon>Kitasatosporales</taxon>
        <taxon>Streptomycetaceae</taxon>
        <taxon>Streptomyces</taxon>
    </lineage>
</organism>
<dbReference type="Proteomes" id="UP001156389">
    <property type="component" value="Unassembled WGS sequence"/>
</dbReference>
<reference evidence="3 4" key="1">
    <citation type="submission" date="2021-10" db="EMBL/GenBank/DDBJ databases">
        <title>Streptomyces gossypii sp. nov., isolated from soil collected from cotton field.</title>
        <authorList>
            <person name="Ge X."/>
            <person name="Chen X."/>
            <person name="Liu W."/>
        </authorList>
    </citation>
    <scope>NUCLEOTIDE SEQUENCE [LARGE SCALE GENOMIC DNA]</scope>
    <source>
        <strain evidence="3 4">N2-109</strain>
    </source>
</reference>
<gene>
    <name evidence="3" type="ORF">LHJ74_14645</name>
</gene>
<protein>
    <submittedName>
        <fullName evidence="3">Uncharacterized protein</fullName>
    </submittedName>
</protein>
<sequence length="196" mass="20830">MSQYQQNPQQPQQPQQPYGYGTPQPPAPKPKMSRGKKIGIGFGIFFALIVVGAVASGGEDTADGEKDQVAAEQPKDQAPAAKDDKPAEEKPKDEPEPEAPAEKKSQAEEFKAFIAKNGTPQEQDAAKHVVKVQGAGEQNDILDSAEIHTDYTGGIVGPHTGDGKLLASAFADWRDSKNGLVTVYDSAGEILSNGNF</sequence>
<feature type="compositionally biased region" description="Low complexity" evidence="1">
    <location>
        <begin position="1"/>
        <end position="22"/>
    </location>
</feature>
<feature type="transmembrane region" description="Helical" evidence="2">
    <location>
        <begin position="38"/>
        <end position="58"/>
    </location>
</feature>
<dbReference type="EMBL" id="JAJAGO010000006">
    <property type="protein sequence ID" value="MCT2591132.1"/>
    <property type="molecule type" value="Genomic_DNA"/>
</dbReference>
<keyword evidence="2" id="KW-0812">Transmembrane</keyword>
<evidence type="ECO:0000313" key="4">
    <source>
        <dbReference type="Proteomes" id="UP001156389"/>
    </source>
</evidence>
<evidence type="ECO:0000256" key="1">
    <source>
        <dbReference type="SAM" id="MobiDB-lite"/>
    </source>
</evidence>
<keyword evidence="2" id="KW-0472">Membrane</keyword>
<evidence type="ECO:0000256" key="2">
    <source>
        <dbReference type="SAM" id="Phobius"/>
    </source>
</evidence>
<name>A0ABT2JTB3_9ACTN</name>
<evidence type="ECO:0000313" key="3">
    <source>
        <dbReference type="EMBL" id="MCT2591132.1"/>
    </source>
</evidence>
<accession>A0ABT2JTB3</accession>
<keyword evidence="4" id="KW-1185">Reference proteome</keyword>
<feature type="region of interest" description="Disordered" evidence="1">
    <location>
        <begin position="58"/>
        <end position="124"/>
    </location>
</feature>
<feature type="region of interest" description="Disordered" evidence="1">
    <location>
        <begin position="1"/>
        <end position="36"/>
    </location>
</feature>
<comment type="caution">
    <text evidence="3">The sequence shown here is derived from an EMBL/GenBank/DDBJ whole genome shotgun (WGS) entry which is preliminary data.</text>
</comment>